<name>A0A8H3X7D5_GIGMA</name>
<evidence type="ECO:0000313" key="2">
    <source>
        <dbReference type="EMBL" id="KAF0428038.1"/>
    </source>
</evidence>
<dbReference type="AlphaFoldDB" id="A0A8H3X7D5"/>
<proteinExistence type="predicted"/>
<comment type="caution">
    <text evidence="2">The sequence shown here is derived from an EMBL/GenBank/DDBJ whole genome shotgun (WGS) entry which is preliminary data.</text>
</comment>
<evidence type="ECO:0000313" key="3">
    <source>
        <dbReference type="Proteomes" id="UP000439903"/>
    </source>
</evidence>
<dbReference type="Proteomes" id="UP000439903">
    <property type="component" value="Unassembled WGS sequence"/>
</dbReference>
<organism evidence="2 3">
    <name type="scientific">Gigaspora margarita</name>
    <dbReference type="NCBI Taxonomy" id="4874"/>
    <lineage>
        <taxon>Eukaryota</taxon>
        <taxon>Fungi</taxon>
        <taxon>Fungi incertae sedis</taxon>
        <taxon>Mucoromycota</taxon>
        <taxon>Glomeromycotina</taxon>
        <taxon>Glomeromycetes</taxon>
        <taxon>Diversisporales</taxon>
        <taxon>Gigasporaceae</taxon>
        <taxon>Gigaspora</taxon>
    </lineage>
</organism>
<feature type="compositionally biased region" description="Polar residues" evidence="1">
    <location>
        <begin position="9"/>
        <end position="19"/>
    </location>
</feature>
<dbReference type="EMBL" id="WTPW01001573">
    <property type="protein sequence ID" value="KAF0428038.1"/>
    <property type="molecule type" value="Genomic_DNA"/>
</dbReference>
<protein>
    <submittedName>
        <fullName evidence="2">Uncharacterized protein</fullName>
    </submittedName>
</protein>
<gene>
    <name evidence="2" type="ORF">F8M41_005919</name>
</gene>
<reference evidence="2 3" key="1">
    <citation type="journal article" date="2019" name="Environ. Microbiol.">
        <title>At the nexus of three kingdoms: the genome of the mycorrhizal fungus Gigaspora margarita provides insights into plant, endobacterial and fungal interactions.</title>
        <authorList>
            <person name="Venice F."/>
            <person name="Ghignone S."/>
            <person name="Salvioli di Fossalunga A."/>
            <person name="Amselem J."/>
            <person name="Novero M."/>
            <person name="Xianan X."/>
            <person name="Sedzielewska Toro K."/>
            <person name="Morin E."/>
            <person name="Lipzen A."/>
            <person name="Grigoriev I.V."/>
            <person name="Henrissat B."/>
            <person name="Martin F.M."/>
            <person name="Bonfante P."/>
        </authorList>
    </citation>
    <scope>NUCLEOTIDE SEQUENCE [LARGE SCALE GENOMIC DNA]</scope>
    <source>
        <strain evidence="2 3">BEG34</strain>
    </source>
</reference>
<sequence length="85" mass="9323">MSAPDSHHFSSYNSNTISWSNNNENELDESNELNDLNLLNILENIHDLDTASNSSSPDQAMPCNIGITVTNSLGKKVQNRKAFSG</sequence>
<accession>A0A8H3X7D5</accession>
<feature type="region of interest" description="Disordered" evidence="1">
    <location>
        <begin position="1"/>
        <end position="28"/>
    </location>
</feature>
<keyword evidence="3" id="KW-1185">Reference proteome</keyword>
<evidence type="ECO:0000256" key="1">
    <source>
        <dbReference type="SAM" id="MobiDB-lite"/>
    </source>
</evidence>